<feature type="DNA-binding region" description="OmpR/PhoB-type" evidence="7">
    <location>
        <begin position="149"/>
        <end position="244"/>
    </location>
</feature>
<feature type="domain" description="Response regulatory" evidence="8">
    <location>
        <begin position="25"/>
        <end position="138"/>
    </location>
</feature>
<evidence type="ECO:0000256" key="6">
    <source>
        <dbReference type="PROSITE-ProRule" id="PRU00169"/>
    </source>
</evidence>
<evidence type="ECO:0000256" key="1">
    <source>
        <dbReference type="ARBA" id="ARBA00022553"/>
    </source>
</evidence>
<evidence type="ECO:0000313" key="10">
    <source>
        <dbReference type="EMBL" id="MET3794165.1"/>
    </source>
</evidence>
<comment type="caution">
    <text evidence="10">The sequence shown here is derived from an EMBL/GenBank/DDBJ whole genome shotgun (WGS) entry which is preliminary data.</text>
</comment>
<dbReference type="SUPFAM" id="SSF52172">
    <property type="entry name" value="CheY-like"/>
    <property type="match status" value="1"/>
</dbReference>
<keyword evidence="4 7" id="KW-0238">DNA-binding</keyword>
<keyword evidence="3" id="KW-0805">Transcription regulation</keyword>
<dbReference type="InterPro" id="IPR016032">
    <property type="entry name" value="Sig_transdc_resp-reg_C-effctor"/>
</dbReference>
<protein>
    <submittedName>
        <fullName evidence="10">Two-component system phosphate regulon response regulator OmpR</fullName>
    </submittedName>
</protein>
<dbReference type="SUPFAM" id="SSF46894">
    <property type="entry name" value="C-terminal effector domain of the bipartite response regulators"/>
    <property type="match status" value="1"/>
</dbReference>
<accession>A0ABV2N5S9</accession>
<dbReference type="InterPro" id="IPR011006">
    <property type="entry name" value="CheY-like_superfamily"/>
</dbReference>
<evidence type="ECO:0000256" key="5">
    <source>
        <dbReference type="ARBA" id="ARBA00023163"/>
    </source>
</evidence>
<keyword evidence="5" id="KW-0804">Transcription</keyword>
<gene>
    <name evidence="10" type="ORF">ABID37_004405</name>
</gene>
<sequence>MEGTDRDGSDRLDQPACAPDDDAFHLLVVDDDTRIRNLLRQFLSENGFRVTVAGTAAEARRKLAGLDFDLLVLDVMMPGESGVELTKSLRAERNVPILMLTALSETDNRITGLEAGADDYLPKPFDPRELILRVNNILRRGGPASTPKVEQLVFGPYTFQIAKRELKRGSEVLKLTDREQEILAIFAERAGETIPRHELVGEDSEVGERTIDVQINRLRRKIERDPSNPVWLQTVRGIGYRLSVE</sequence>
<dbReference type="Gene3D" id="3.40.50.2300">
    <property type="match status" value="1"/>
</dbReference>
<dbReference type="SMART" id="SM00448">
    <property type="entry name" value="REC"/>
    <property type="match status" value="1"/>
</dbReference>
<evidence type="ECO:0000259" key="9">
    <source>
        <dbReference type="PROSITE" id="PS51755"/>
    </source>
</evidence>
<evidence type="ECO:0000256" key="3">
    <source>
        <dbReference type="ARBA" id="ARBA00023015"/>
    </source>
</evidence>
<dbReference type="InterPro" id="IPR036388">
    <property type="entry name" value="WH-like_DNA-bd_sf"/>
</dbReference>
<dbReference type="InterPro" id="IPR039420">
    <property type="entry name" value="WalR-like"/>
</dbReference>
<dbReference type="Pfam" id="PF00486">
    <property type="entry name" value="Trans_reg_C"/>
    <property type="match status" value="1"/>
</dbReference>
<dbReference type="CDD" id="cd00383">
    <property type="entry name" value="trans_reg_C"/>
    <property type="match status" value="1"/>
</dbReference>
<reference evidence="10 11" key="1">
    <citation type="submission" date="2024-06" db="EMBL/GenBank/DDBJ databases">
        <title>Genomic Encyclopedia of Type Strains, Phase IV (KMG-IV): sequencing the most valuable type-strain genomes for metagenomic binning, comparative biology and taxonomic classification.</title>
        <authorList>
            <person name="Goeker M."/>
        </authorList>
    </citation>
    <scope>NUCLEOTIDE SEQUENCE [LARGE SCALE GENOMIC DNA]</scope>
    <source>
        <strain evidence="10 11">DSM 27865</strain>
    </source>
</reference>
<dbReference type="Gene3D" id="6.10.250.690">
    <property type="match status" value="1"/>
</dbReference>
<dbReference type="PANTHER" id="PTHR48111">
    <property type="entry name" value="REGULATOR OF RPOS"/>
    <property type="match status" value="1"/>
</dbReference>
<dbReference type="PROSITE" id="PS50110">
    <property type="entry name" value="RESPONSE_REGULATORY"/>
    <property type="match status" value="1"/>
</dbReference>
<evidence type="ECO:0000256" key="7">
    <source>
        <dbReference type="PROSITE-ProRule" id="PRU01091"/>
    </source>
</evidence>
<proteinExistence type="predicted"/>
<dbReference type="Pfam" id="PF00072">
    <property type="entry name" value="Response_reg"/>
    <property type="match status" value="1"/>
</dbReference>
<evidence type="ECO:0000256" key="2">
    <source>
        <dbReference type="ARBA" id="ARBA00023012"/>
    </source>
</evidence>
<dbReference type="InterPro" id="IPR001867">
    <property type="entry name" value="OmpR/PhoB-type_DNA-bd"/>
</dbReference>
<evidence type="ECO:0000259" key="8">
    <source>
        <dbReference type="PROSITE" id="PS50110"/>
    </source>
</evidence>
<keyword evidence="11" id="KW-1185">Reference proteome</keyword>
<feature type="domain" description="OmpR/PhoB-type" evidence="9">
    <location>
        <begin position="149"/>
        <end position="244"/>
    </location>
</feature>
<dbReference type="PROSITE" id="PS51755">
    <property type="entry name" value="OMPR_PHOB"/>
    <property type="match status" value="1"/>
</dbReference>
<feature type="modified residue" description="4-aspartylphosphate" evidence="6">
    <location>
        <position position="74"/>
    </location>
</feature>
<evidence type="ECO:0000313" key="11">
    <source>
        <dbReference type="Proteomes" id="UP001549076"/>
    </source>
</evidence>
<dbReference type="InterPro" id="IPR001789">
    <property type="entry name" value="Sig_transdc_resp-reg_receiver"/>
</dbReference>
<dbReference type="Gene3D" id="1.10.10.10">
    <property type="entry name" value="Winged helix-like DNA-binding domain superfamily/Winged helix DNA-binding domain"/>
    <property type="match status" value="1"/>
</dbReference>
<keyword evidence="2" id="KW-0902">Two-component regulatory system</keyword>
<dbReference type="SMART" id="SM00862">
    <property type="entry name" value="Trans_reg_C"/>
    <property type="match status" value="1"/>
</dbReference>
<dbReference type="Proteomes" id="UP001549076">
    <property type="component" value="Unassembled WGS sequence"/>
</dbReference>
<dbReference type="EMBL" id="JBEPML010000021">
    <property type="protein sequence ID" value="MET3794165.1"/>
    <property type="molecule type" value="Genomic_DNA"/>
</dbReference>
<organism evidence="10 11">
    <name type="scientific">Aquamicrobium terrae</name>
    <dbReference type="NCBI Taxonomy" id="1324945"/>
    <lineage>
        <taxon>Bacteria</taxon>
        <taxon>Pseudomonadati</taxon>
        <taxon>Pseudomonadota</taxon>
        <taxon>Alphaproteobacteria</taxon>
        <taxon>Hyphomicrobiales</taxon>
        <taxon>Phyllobacteriaceae</taxon>
        <taxon>Aquamicrobium</taxon>
    </lineage>
</organism>
<evidence type="ECO:0000256" key="4">
    <source>
        <dbReference type="ARBA" id="ARBA00023125"/>
    </source>
</evidence>
<keyword evidence="1 6" id="KW-0597">Phosphoprotein</keyword>
<name>A0ABV2N5S9_9HYPH</name>
<dbReference type="PANTHER" id="PTHR48111:SF4">
    <property type="entry name" value="DNA-BINDING DUAL TRANSCRIPTIONAL REGULATOR OMPR"/>
    <property type="match status" value="1"/>
</dbReference>
<dbReference type="RefSeq" id="WP_354198669.1">
    <property type="nucleotide sequence ID" value="NZ_JBEPML010000021.1"/>
</dbReference>